<reference evidence="2 3" key="1">
    <citation type="submission" date="2023-06" db="EMBL/GenBank/DDBJ databases">
        <title>Sporosarcina sp. nov., isolated from Korean traditional fermented seafood 'Jeotgal'.</title>
        <authorList>
            <person name="Yang A.I."/>
            <person name="Shin N.-R."/>
        </authorList>
    </citation>
    <scope>NUCLEOTIDE SEQUENCE [LARGE SCALE GENOMIC DNA]</scope>
    <source>
        <strain evidence="2 3">KCTC43456</strain>
    </source>
</reference>
<proteinExistence type="predicted"/>
<dbReference type="Gene3D" id="3.40.630.30">
    <property type="match status" value="1"/>
</dbReference>
<dbReference type="EC" id="2.3.1.-" evidence="2"/>
<dbReference type="AlphaFoldDB" id="A0AAW9ABN0"/>
<dbReference type="PROSITE" id="PS51186">
    <property type="entry name" value="GNAT"/>
    <property type="match status" value="1"/>
</dbReference>
<dbReference type="RefSeq" id="WP_317940654.1">
    <property type="nucleotide sequence ID" value="NZ_JAUBDJ010000004.1"/>
</dbReference>
<gene>
    <name evidence="2" type="ORF">QTL97_08935</name>
</gene>
<keyword evidence="2" id="KW-0808">Transferase</keyword>
<accession>A0AAW9ABN0</accession>
<dbReference type="InterPro" id="IPR000182">
    <property type="entry name" value="GNAT_dom"/>
</dbReference>
<comment type="caution">
    <text evidence="2">The sequence shown here is derived from an EMBL/GenBank/DDBJ whole genome shotgun (WGS) entry which is preliminary data.</text>
</comment>
<dbReference type="Proteomes" id="UP001271648">
    <property type="component" value="Unassembled WGS sequence"/>
</dbReference>
<keyword evidence="3" id="KW-1185">Reference proteome</keyword>
<sequence>MPQIHHYWGMPDKHVLHGILQLHNEVFDNADELLEKAVKRQKILFVAATKENRLIGYKIGYELSADRYYSWYGAVQEDYRGQGIGSMLMDFQHRIVKEAGYKEIETKTRNMWRNMLILNIKHGFDITETFYDNEGIHRISLMKSLIDNKEVT</sequence>
<dbReference type="EMBL" id="JAUBDJ010000004">
    <property type="protein sequence ID" value="MDW0117058.1"/>
    <property type="molecule type" value="Genomic_DNA"/>
</dbReference>
<protein>
    <submittedName>
        <fullName evidence="2">GNAT family N-acetyltransferase</fullName>
        <ecNumber evidence="2">2.3.1.-</ecNumber>
    </submittedName>
</protein>
<keyword evidence="2" id="KW-0012">Acyltransferase</keyword>
<dbReference type="InterPro" id="IPR016181">
    <property type="entry name" value="Acyl_CoA_acyltransferase"/>
</dbReference>
<evidence type="ECO:0000313" key="3">
    <source>
        <dbReference type="Proteomes" id="UP001271648"/>
    </source>
</evidence>
<evidence type="ECO:0000313" key="2">
    <source>
        <dbReference type="EMBL" id="MDW0117058.1"/>
    </source>
</evidence>
<organism evidence="2 3">
    <name type="scientific">Sporosarcina thermotolerans</name>
    <dbReference type="NCBI Taxonomy" id="633404"/>
    <lineage>
        <taxon>Bacteria</taxon>
        <taxon>Bacillati</taxon>
        <taxon>Bacillota</taxon>
        <taxon>Bacilli</taxon>
        <taxon>Bacillales</taxon>
        <taxon>Caryophanaceae</taxon>
        <taxon>Sporosarcina</taxon>
    </lineage>
</organism>
<feature type="domain" description="N-acetyltransferase" evidence="1">
    <location>
        <begin position="5"/>
        <end position="146"/>
    </location>
</feature>
<dbReference type="GO" id="GO:0016747">
    <property type="term" value="F:acyltransferase activity, transferring groups other than amino-acyl groups"/>
    <property type="evidence" value="ECO:0007669"/>
    <property type="project" value="InterPro"/>
</dbReference>
<evidence type="ECO:0000259" key="1">
    <source>
        <dbReference type="PROSITE" id="PS51186"/>
    </source>
</evidence>
<name>A0AAW9ABN0_9BACL</name>
<dbReference type="CDD" id="cd04301">
    <property type="entry name" value="NAT_SF"/>
    <property type="match status" value="1"/>
</dbReference>
<dbReference type="Pfam" id="PF13508">
    <property type="entry name" value="Acetyltransf_7"/>
    <property type="match status" value="1"/>
</dbReference>
<dbReference type="SUPFAM" id="SSF55729">
    <property type="entry name" value="Acyl-CoA N-acyltransferases (Nat)"/>
    <property type="match status" value="1"/>
</dbReference>